<dbReference type="Proteomes" id="UP000183832">
    <property type="component" value="Unassembled WGS sequence"/>
</dbReference>
<evidence type="ECO:0000313" key="1">
    <source>
        <dbReference type="EMBL" id="CRL04419.1"/>
    </source>
</evidence>
<dbReference type="AlphaFoldDB" id="A0A1J1IVW8"/>
<keyword evidence="2" id="KW-1185">Reference proteome</keyword>
<proteinExistence type="predicted"/>
<organism evidence="1 2">
    <name type="scientific">Clunio marinus</name>
    <dbReference type="NCBI Taxonomy" id="568069"/>
    <lineage>
        <taxon>Eukaryota</taxon>
        <taxon>Metazoa</taxon>
        <taxon>Ecdysozoa</taxon>
        <taxon>Arthropoda</taxon>
        <taxon>Hexapoda</taxon>
        <taxon>Insecta</taxon>
        <taxon>Pterygota</taxon>
        <taxon>Neoptera</taxon>
        <taxon>Endopterygota</taxon>
        <taxon>Diptera</taxon>
        <taxon>Nematocera</taxon>
        <taxon>Chironomoidea</taxon>
        <taxon>Chironomidae</taxon>
        <taxon>Clunio</taxon>
    </lineage>
</organism>
<dbReference type="EMBL" id="CVRI01000063">
    <property type="protein sequence ID" value="CRL04419.1"/>
    <property type="molecule type" value="Genomic_DNA"/>
</dbReference>
<evidence type="ECO:0000313" key="2">
    <source>
        <dbReference type="Proteomes" id="UP000183832"/>
    </source>
</evidence>
<gene>
    <name evidence="1" type="ORF">CLUMA_CG017505</name>
</gene>
<reference evidence="1 2" key="1">
    <citation type="submission" date="2015-04" db="EMBL/GenBank/DDBJ databases">
        <authorList>
            <person name="Syromyatnikov M.Y."/>
            <person name="Popov V.N."/>
        </authorList>
    </citation>
    <scope>NUCLEOTIDE SEQUENCE [LARGE SCALE GENOMIC DNA]</scope>
</reference>
<sequence>MMFFCRCLKQAITNSEIAKVLLKFVLSSISDQFNANGSKRLNFQNISIKSCHPLPIFHNSSEADKKV</sequence>
<protein>
    <submittedName>
        <fullName evidence="1">CLUMA_CG017505, isoform A</fullName>
    </submittedName>
</protein>
<accession>A0A1J1IVW8</accession>
<name>A0A1J1IVW8_9DIPT</name>